<organism evidence="2 3">
    <name type="scientific">Saprospira grandis (strain Lewin)</name>
    <dbReference type="NCBI Taxonomy" id="984262"/>
    <lineage>
        <taxon>Bacteria</taxon>
        <taxon>Pseudomonadati</taxon>
        <taxon>Bacteroidota</taxon>
        <taxon>Saprospiria</taxon>
        <taxon>Saprospirales</taxon>
        <taxon>Saprospiraceae</taxon>
        <taxon>Saprospira</taxon>
    </lineage>
</organism>
<dbReference type="RefSeq" id="WP_015693555.1">
    <property type="nucleotide sequence ID" value="NC_016940.1"/>
</dbReference>
<dbReference type="eggNOG" id="COG2849">
    <property type="taxonomic scope" value="Bacteria"/>
</dbReference>
<dbReference type="PANTHER" id="PTHR33706:SF1">
    <property type="entry name" value="TPR REPEAT PROTEIN"/>
    <property type="match status" value="1"/>
</dbReference>
<gene>
    <name evidence="2" type="ordered locus">SGRA_3231</name>
</gene>
<dbReference type="STRING" id="984262.SGRA_3231"/>
<proteinExistence type="predicted"/>
<dbReference type="EMBL" id="CP002831">
    <property type="protein sequence ID" value="AFC25959.1"/>
    <property type="molecule type" value="Genomic_DNA"/>
</dbReference>
<protein>
    <submittedName>
        <fullName evidence="2">Uncharacterized protein</fullName>
    </submittedName>
</protein>
<dbReference type="Proteomes" id="UP000007519">
    <property type="component" value="Chromosome"/>
</dbReference>
<evidence type="ECO:0000313" key="3">
    <source>
        <dbReference type="Proteomes" id="UP000007519"/>
    </source>
</evidence>
<keyword evidence="3" id="KW-1185">Reference proteome</keyword>
<dbReference type="SUPFAM" id="SSF82185">
    <property type="entry name" value="Histone H3 K4-specific methyltransferase SET7/9 N-terminal domain"/>
    <property type="match status" value="2"/>
</dbReference>
<keyword evidence="1" id="KW-0732">Signal</keyword>
<dbReference type="KEGG" id="sgn:SGRA_3231"/>
<dbReference type="AlphaFoldDB" id="H6L103"/>
<sequence>MRLTIMFCLACLFCMSSVEAQKKRPKYNQINAEGQRIGYWIIKGKDGKPLAKGRYNENGEKEGRWRFYISPIGRYADEPDVVGQYENGVKNGRWELVDSRTKVKMKGKFTNDSMNGVWIIYNHLDDKLAAGKYLNGIRQDEWLLFKDDRLMAKGRYSNGQKTGRWQYDYYIDKGNVHIKGEFDFGQERASGKMEYYKVDRHPRFGTEELLVGTGSFLNGLREGRWIEYKRGLNGGELVATGYYDGEGRRTGLWKTTLDAEPFRQETFNDGKRQGVFKTYYDDGTPKYSTAYEDGLELGFFTSYYESGEIRAKGAHTILKDQKDMDTLFYKIELPYEYKFKLVDQDFERLNYNAIQWIDKVDYSVSADSLEERWQEYLSYGLAKEFRIKKLTPRKQYSVRIGEYVQYHINGKEHIKGKYLPKLIIEYNPLTGRKERSYAKTGEWVENDPVGYLRFKYFFKDGVLVRMENNKGRKIDPYTFKELED</sequence>
<feature type="chain" id="PRO_5003603777" evidence="1">
    <location>
        <begin position="21"/>
        <end position="484"/>
    </location>
</feature>
<name>H6L103_SAPGL</name>
<dbReference type="OrthoDB" id="7342920at2"/>
<dbReference type="Gene3D" id="2.20.110.10">
    <property type="entry name" value="Histone H3 K4-specific methyltransferase SET7/9 N-terminal domain"/>
    <property type="match status" value="1"/>
</dbReference>
<dbReference type="Gene3D" id="3.90.930.1">
    <property type="match status" value="1"/>
</dbReference>
<dbReference type="PANTHER" id="PTHR33706">
    <property type="entry name" value="MORN VARIANT REPEAT PROTEIN"/>
    <property type="match status" value="1"/>
</dbReference>
<evidence type="ECO:0000313" key="2">
    <source>
        <dbReference type="EMBL" id="AFC25959.1"/>
    </source>
</evidence>
<reference evidence="2 3" key="1">
    <citation type="journal article" date="2012" name="Stand. Genomic Sci.">
        <title>Complete genome sequencing and analysis of Saprospira grandis str. Lewin, a predatory marine bacterium.</title>
        <authorList>
            <person name="Saw J.H."/>
            <person name="Yuryev A."/>
            <person name="Kanbe M."/>
            <person name="Hou S."/>
            <person name="Young A.G."/>
            <person name="Aizawa S."/>
            <person name="Alam M."/>
        </authorList>
    </citation>
    <scope>NUCLEOTIDE SEQUENCE [LARGE SCALE GENOMIC DNA]</scope>
    <source>
        <strain evidence="2 3">Lewin</strain>
    </source>
</reference>
<accession>H6L103</accession>
<feature type="signal peptide" evidence="1">
    <location>
        <begin position="1"/>
        <end position="20"/>
    </location>
</feature>
<evidence type="ECO:0000256" key="1">
    <source>
        <dbReference type="SAM" id="SignalP"/>
    </source>
</evidence>
<dbReference type="HOGENOM" id="CLU_563697_0_0_10"/>